<evidence type="ECO:0000313" key="4">
    <source>
        <dbReference type="Proteomes" id="UP000004956"/>
    </source>
</evidence>
<sequence length="281" mass="29373">MSPTVPALVTACTVVGLGVAAMMRPDAEPLPAHEPVVEPAAVVAEAEDTTAKLVPEHEVPLTLGRSAEEVAVYINRAYRVPMAEARQYTQWAIEIGGAQDIDPLLILAVVGTESSFKPAAKSRVGAEGLMQVMTKVHHDKFAAFGGPAAALEAYPNMVVGTSILAGLVKRTGSVAKGLKWYSGAARHKSDYGYGAKVLKERSRLAVAASGESDRAVTLSRSKKSTGDYRAHGERPHLGYTQWTSISDTLEANGAAQTPEADAAGAVKTVSGKDARGKAAAL</sequence>
<proteinExistence type="predicted"/>
<dbReference type="InterPro" id="IPR008258">
    <property type="entry name" value="Transglycosylase_SLT_dom_1"/>
</dbReference>
<dbReference type="InterPro" id="IPR023346">
    <property type="entry name" value="Lysozyme-like_dom_sf"/>
</dbReference>
<keyword evidence="4" id="KW-1185">Reference proteome</keyword>
<dbReference type="EMBL" id="AFBQ01000064">
    <property type="protein sequence ID" value="EHY32057.1"/>
    <property type="molecule type" value="Genomic_DNA"/>
</dbReference>
<organism evidence="3 4">
    <name type="scientific">Sutterella parvirubra YIT 11816</name>
    <dbReference type="NCBI Taxonomy" id="762967"/>
    <lineage>
        <taxon>Bacteria</taxon>
        <taxon>Pseudomonadati</taxon>
        <taxon>Pseudomonadota</taxon>
        <taxon>Betaproteobacteria</taxon>
        <taxon>Burkholderiales</taxon>
        <taxon>Sutterellaceae</taxon>
        <taxon>Sutterella</taxon>
    </lineage>
</organism>
<reference evidence="3 4" key="1">
    <citation type="submission" date="2011-11" db="EMBL/GenBank/DDBJ databases">
        <authorList>
            <person name="Weinstock G."/>
            <person name="Sodergren E."/>
            <person name="Clifton S."/>
            <person name="Fulton L."/>
            <person name="Fulton B."/>
            <person name="Courtney L."/>
            <person name="Fronick C."/>
            <person name="Harrison M."/>
            <person name="Strong C."/>
            <person name="Farmer C."/>
            <person name="Delahaunty K."/>
            <person name="Markovic C."/>
            <person name="Hall O."/>
            <person name="Minx P."/>
            <person name="Tomlinson C."/>
            <person name="Mitreva M."/>
            <person name="Hou S."/>
            <person name="Chen J."/>
            <person name="Wollam A."/>
            <person name="Pepin K.H."/>
            <person name="Johnson M."/>
            <person name="Bhonagiri V."/>
            <person name="Zhang X."/>
            <person name="Suruliraj S."/>
            <person name="Warren W."/>
            <person name="Chinwalla A."/>
            <person name="Mardis E.R."/>
            <person name="Wilson R.K."/>
        </authorList>
    </citation>
    <scope>NUCLEOTIDE SEQUENCE [LARGE SCALE GENOMIC DNA]</scope>
    <source>
        <strain evidence="3 4">YIT 11816</strain>
    </source>
</reference>
<name>H3KCU3_9BURK</name>
<feature type="region of interest" description="Disordered" evidence="1">
    <location>
        <begin position="255"/>
        <end position="281"/>
    </location>
</feature>
<dbReference type="Pfam" id="PF01464">
    <property type="entry name" value="SLT"/>
    <property type="match status" value="1"/>
</dbReference>
<protein>
    <submittedName>
        <fullName evidence="3">Transglycosylase SLT domain protein</fullName>
    </submittedName>
</protein>
<evidence type="ECO:0000313" key="3">
    <source>
        <dbReference type="EMBL" id="EHY32057.1"/>
    </source>
</evidence>
<gene>
    <name evidence="3" type="ORF">HMPREF9440_00547</name>
</gene>
<accession>H3KCU3</accession>
<dbReference type="PATRIC" id="fig|762967.3.peg.450"/>
<comment type="caution">
    <text evidence="3">The sequence shown here is derived from an EMBL/GenBank/DDBJ whole genome shotgun (WGS) entry which is preliminary data.</text>
</comment>
<feature type="compositionally biased region" description="Basic and acidic residues" evidence="1">
    <location>
        <begin position="270"/>
        <end position="281"/>
    </location>
</feature>
<evidence type="ECO:0000259" key="2">
    <source>
        <dbReference type="Pfam" id="PF01464"/>
    </source>
</evidence>
<evidence type="ECO:0000256" key="1">
    <source>
        <dbReference type="SAM" id="MobiDB-lite"/>
    </source>
</evidence>
<dbReference type="AlphaFoldDB" id="H3KCU3"/>
<dbReference type="STRING" id="762967.HMPREF9440_00547"/>
<dbReference type="Gene3D" id="1.10.530.10">
    <property type="match status" value="1"/>
</dbReference>
<dbReference type="Proteomes" id="UP000004956">
    <property type="component" value="Unassembled WGS sequence"/>
</dbReference>
<feature type="domain" description="Transglycosylase SLT" evidence="2">
    <location>
        <begin position="94"/>
        <end position="182"/>
    </location>
</feature>
<dbReference type="HOGENOM" id="CLU_990193_0_0_4"/>
<dbReference type="SUPFAM" id="SSF53955">
    <property type="entry name" value="Lysozyme-like"/>
    <property type="match status" value="1"/>
</dbReference>